<keyword evidence="2" id="KW-1185">Reference proteome</keyword>
<dbReference type="RefSeq" id="WP_201853097.1">
    <property type="nucleotide sequence ID" value="NZ_JAERRG010000009.1"/>
</dbReference>
<accession>A0ABS1PSB8</accession>
<evidence type="ECO:0000313" key="1">
    <source>
        <dbReference type="EMBL" id="MBL1115303.1"/>
    </source>
</evidence>
<gene>
    <name evidence="1" type="ORF">JK364_23315</name>
</gene>
<proteinExistence type="predicted"/>
<evidence type="ECO:0000313" key="2">
    <source>
        <dbReference type="Proteomes" id="UP000621510"/>
    </source>
</evidence>
<dbReference type="Proteomes" id="UP000621510">
    <property type="component" value="Unassembled WGS sequence"/>
</dbReference>
<dbReference type="InterPro" id="IPR036691">
    <property type="entry name" value="Endo/exonu/phosph_ase_sf"/>
</dbReference>
<dbReference type="SUPFAM" id="SSF56219">
    <property type="entry name" value="DNase I-like"/>
    <property type="match status" value="1"/>
</dbReference>
<comment type="caution">
    <text evidence="1">The sequence shown here is derived from an EMBL/GenBank/DDBJ whole genome shotgun (WGS) entry which is preliminary data.</text>
</comment>
<sequence>MTTIRVVTFNTWFGGHDDFGLGAGDRWRGQIEFLKSLEADILALQECNFWDLLGNRRMYQTLNALELGSAYLAYANETTSGHRFHSVIMLGRRVRLAAQGADRDRYHHVMGWANLILPGLDGLLELRNLHLDPFDPRNRAREVSPLGVLAAPGRRSLVVGDVNTIGLEYPEPDWRQLSAHAVNGQLRLPREDQVSDRDATELLARAGFTDASHPFHQEMAATAGFGDGDVPRRQDLILMSPALAPALIGYQVHLEPVNKGLSDHGAASADFDLSRVA</sequence>
<reference evidence="1 2" key="1">
    <citation type="submission" date="2021-01" db="EMBL/GenBank/DDBJ databases">
        <title>WGS of actinomycetes isolated from Thailand.</title>
        <authorList>
            <person name="Thawai C."/>
        </authorList>
    </citation>
    <scope>NUCLEOTIDE SEQUENCE [LARGE SCALE GENOMIC DNA]</scope>
    <source>
        <strain evidence="1 2">CA3R110</strain>
    </source>
</reference>
<organism evidence="1 2">
    <name type="scientific">Streptomyces endocoffeicus</name>
    <dbReference type="NCBI Taxonomy" id="2898945"/>
    <lineage>
        <taxon>Bacteria</taxon>
        <taxon>Bacillati</taxon>
        <taxon>Actinomycetota</taxon>
        <taxon>Actinomycetes</taxon>
        <taxon>Kitasatosporales</taxon>
        <taxon>Streptomycetaceae</taxon>
        <taxon>Streptomyces</taxon>
    </lineage>
</organism>
<dbReference type="Gene3D" id="3.60.10.10">
    <property type="entry name" value="Endonuclease/exonuclease/phosphatase"/>
    <property type="match status" value="1"/>
</dbReference>
<evidence type="ECO:0008006" key="3">
    <source>
        <dbReference type="Google" id="ProtNLM"/>
    </source>
</evidence>
<protein>
    <recommendedName>
        <fullName evidence="3">Endonuclease/exonuclease/phosphatase family protein</fullName>
    </recommendedName>
</protein>
<name>A0ABS1PSB8_9ACTN</name>
<dbReference type="EMBL" id="JAERRG010000009">
    <property type="protein sequence ID" value="MBL1115303.1"/>
    <property type="molecule type" value="Genomic_DNA"/>
</dbReference>